<keyword evidence="3" id="KW-0812">Transmembrane</keyword>
<dbReference type="OrthoDB" id="9790577at2"/>
<evidence type="ECO:0000313" key="4">
    <source>
        <dbReference type="EMBL" id="SON54124.1"/>
    </source>
</evidence>
<keyword evidence="3" id="KW-0472">Membrane</keyword>
<evidence type="ECO:0000256" key="3">
    <source>
        <dbReference type="SAM" id="Phobius"/>
    </source>
</evidence>
<evidence type="ECO:0000256" key="2">
    <source>
        <dbReference type="RuleBase" id="RU003750"/>
    </source>
</evidence>
<dbReference type="PROSITE" id="PS00379">
    <property type="entry name" value="CDP_ALCOHOL_P_TRANSF"/>
    <property type="match status" value="1"/>
</dbReference>
<dbReference type="Gene3D" id="1.20.120.1760">
    <property type="match status" value="1"/>
</dbReference>
<proteinExistence type="inferred from homology"/>
<keyword evidence="5" id="KW-1185">Reference proteome</keyword>
<feature type="transmembrane region" description="Helical" evidence="3">
    <location>
        <begin position="81"/>
        <end position="103"/>
    </location>
</feature>
<dbReference type="EMBL" id="LT960614">
    <property type="protein sequence ID" value="SON54124.1"/>
    <property type="molecule type" value="Genomic_DNA"/>
</dbReference>
<sequence length="201" mass="21017">MFDSRLRPLIDPPINRLGAALAARGVSADGVTLAGFATGVCAALAVCLGHFWAAFLLIAVNRLFDGLDGAVARATHLTDRGGYLDIVLDFAFYGLIPLAFAIHDPDHNALAAAVLLASFYLNGAAFLAFAIMAEKRKLTTTAQGRKSLYYVAGLAEGTETIAVFLIMAALPDWFPVVAMAFAALTFASAIARVVAGALNLG</sequence>
<gene>
    <name evidence="4" type="primary">ynjF</name>
    <name evidence="4" type="ORF">HDIA_0583</name>
</gene>
<keyword evidence="1 2" id="KW-0808">Transferase</keyword>
<feature type="transmembrane region" description="Helical" evidence="3">
    <location>
        <begin position="148"/>
        <end position="170"/>
    </location>
</feature>
<comment type="similarity">
    <text evidence="2">Belongs to the CDP-alcohol phosphatidyltransferase class-I family.</text>
</comment>
<feature type="transmembrane region" description="Helical" evidence="3">
    <location>
        <begin position="33"/>
        <end position="60"/>
    </location>
</feature>
<feature type="transmembrane region" description="Helical" evidence="3">
    <location>
        <begin position="176"/>
        <end position="200"/>
    </location>
</feature>
<dbReference type="InterPro" id="IPR048254">
    <property type="entry name" value="CDP_ALCOHOL_P_TRANSF_CS"/>
</dbReference>
<reference evidence="5" key="1">
    <citation type="submission" date="2017-09" db="EMBL/GenBank/DDBJ databases">
        <title>Genome sequence of Nannocystis excedens DSM 71.</title>
        <authorList>
            <person name="Blom J."/>
        </authorList>
    </citation>
    <scope>NUCLEOTIDE SEQUENCE [LARGE SCALE GENOMIC DNA]</scope>
    <source>
        <strain evidence="5">type strain: E19</strain>
    </source>
</reference>
<name>A0A2C9D1M2_9HYPH</name>
<feature type="transmembrane region" description="Helical" evidence="3">
    <location>
        <begin position="109"/>
        <end position="132"/>
    </location>
</feature>
<dbReference type="GO" id="GO:0016020">
    <property type="term" value="C:membrane"/>
    <property type="evidence" value="ECO:0007669"/>
    <property type="project" value="InterPro"/>
</dbReference>
<dbReference type="Proteomes" id="UP000223606">
    <property type="component" value="Chromosome 1"/>
</dbReference>
<dbReference type="InterPro" id="IPR043130">
    <property type="entry name" value="CDP-OH_PTrfase_TM_dom"/>
</dbReference>
<dbReference type="InterPro" id="IPR000462">
    <property type="entry name" value="CDP-OH_P_trans"/>
</dbReference>
<organism evidence="4 5">
    <name type="scientific">Hartmannibacter diazotrophicus</name>
    <dbReference type="NCBI Taxonomy" id="1482074"/>
    <lineage>
        <taxon>Bacteria</taxon>
        <taxon>Pseudomonadati</taxon>
        <taxon>Pseudomonadota</taxon>
        <taxon>Alphaproteobacteria</taxon>
        <taxon>Hyphomicrobiales</taxon>
        <taxon>Pleomorphomonadaceae</taxon>
        <taxon>Hartmannibacter</taxon>
    </lineage>
</organism>
<dbReference type="AlphaFoldDB" id="A0A2C9D1M2"/>
<dbReference type="GO" id="GO:0008654">
    <property type="term" value="P:phospholipid biosynthetic process"/>
    <property type="evidence" value="ECO:0007669"/>
    <property type="project" value="InterPro"/>
</dbReference>
<accession>A0A2C9D1M2</accession>
<dbReference type="Pfam" id="PF01066">
    <property type="entry name" value="CDP-OH_P_transf"/>
    <property type="match status" value="1"/>
</dbReference>
<evidence type="ECO:0000313" key="5">
    <source>
        <dbReference type="Proteomes" id="UP000223606"/>
    </source>
</evidence>
<dbReference type="GO" id="GO:0016780">
    <property type="term" value="F:phosphotransferase activity, for other substituted phosphate groups"/>
    <property type="evidence" value="ECO:0007669"/>
    <property type="project" value="InterPro"/>
</dbReference>
<protein>
    <submittedName>
        <fullName evidence="4">Inner membrane protein YnjF</fullName>
    </submittedName>
</protein>
<dbReference type="RefSeq" id="WP_099554190.1">
    <property type="nucleotide sequence ID" value="NZ_LT960614.1"/>
</dbReference>
<keyword evidence="3" id="KW-1133">Transmembrane helix</keyword>
<dbReference type="KEGG" id="hdi:HDIA_0583"/>
<evidence type="ECO:0000256" key="1">
    <source>
        <dbReference type="ARBA" id="ARBA00022679"/>
    </source>
</evidence>